<keyword evidence="6" id="KW-0560">Oxidoreductase</keyword>
<feature type="region of interest" description="Disordered" evidence="9">
    <location>
        <begin position="1"/>
        <end position="26"/>
    </location>
</feature>
<evidence type="ECO:0000256" key="3">
    <source>
        <dbReference type="ARBA" id="ARBA00022723"/>
    </source>
</evidence>
<evidence type="ECO:0000313" key="12">
    <source>
        <dbReference type="Proteomes" id="UP000036987"/>
    </source>
</evidence>
<comment type="catalytic activity">
    <reaction evidence="8">
        <text>L-prolyl-[collagen] + 2-oxoglutarate + O2 = trans-4-hydroxy-L-prolyl-[collagen] + succinate + CO2</text>
        <dbReference type="Rhea" id="RHEA:18945"/>
        <dbReference type="Rhea" id="RHEA-COMP:11676"/>
        <dbReference type="Rhea" id="RHEA-COMP:11680"/>
        <dbReference type="ChEBI" id="CHEBI:15379"/>
        <dbReference type="ChEBI" id="CHEBI:16526"/>
        <dbReference type="ChEBI" id="CHEBI:16810"/>
        <dbReference type="ChEBI" id="CHEBI:30031"/>
        <dbReference type="ChEBI" id="CHEBI:50342"/>
        <dbReference type="ChEBI" id="CHEBI:61965"/>
        <dbReference type="EC" id="1.14.11.2"/>
    </reaction>
</comment>
<evidence type="ECO:0000256" key="8">
    <source>
        <dbReference type="ARBA" id="ARBA00049169"/>
    </source>
</evidence>
<dbReference type="GO" id="GO:0004656">
    <property type="term" value="F:procollagen-proline 4-dioxygenase activity"/>
    <property type="evidence" value="ECO:0000318"/>
    <property type="project" value="GO_Central"/>
</dbReference>
<dbReference type="GO" id="GO:0005789">
    <property type="term" value="C:endoplasmic reticulum membrane"/>
    <property type="evidence" value="ECO:0007669"/>
    <property type="project" value="UniProtKB-SubCell"/>
</dbReference>
<evidence type="ECO:0000256" key="7">
    <source>
        <dbReference type="ARBA" id="ARBA00023004"/>
    </source>
</evidence>
<evidence type="ECO:0000256" key="1">
    <source>
        <dbReference type="ARBA" id="ARBA00001961"/>
    </source>
</evidence>
<comment type="cofactor">
    <cofactor evidence="1">
        <name>L-ascorbate</name>
        <dbReference type="ChEBI" id="CHEBI:38290"/>
    </cofactor>
</comment>
<dbReference type="GO" id="GO:0031418">
    <property type="term" value="F:L-ascorbic acid binding"/>
    <property type="evidence" value="ECO:0007669"/>
    <property type="project" value="InterPro"/>
</dbReference>
<evidence type="ECO:0000256" key="2">
    <source>
        <dbReference type="ARBA" id="ARBA00004648"/>
    </source>
</evidence>
<gene>
    <name evidence="11" type="ORF">ZOSMA_180G00180</name>
</gene>
<organism evidence="11 12">
    <name type="scientific">Zostera marina</name>
    <name type="common">Eelgrass</name>
    <dbReference type="NCBI Taxonomy" id="29655"/>
    <lineage>
        <taxon>Eukaryota</taxon>
        <taxon>Viridiplantae</taxon>
        <taxon>Streptophyta</taxon>
        <taxon>Embryophyta</taxon>
        <taxon>Tracheophyta</taxon>
        <taxon>Spermatophyta</taxon>
        <taxon>Magnoliopsida</taxon>
        <taxon>Liliopsida</taxon>
        <taxon>Zosteraceae</taxon>
        <taxon>Zostera</taxon>
    </lineage>
</organism>
<evidence type="ECO:0000256" key="4">
    <source>
        <dbReference type="ARBA" id="ARBA00022964"/>
    </source>
</evidence>
<dbReference type="OMA" id="QFFGQHY"/>
<feature type="domain" description="Fe2OG dioxygenase" evidence="10">
    <location>
        <begin position="122"/>
        <end position="230"/>
    </location>
</feature>
<dbReference type="InterPro" id="IPR044862">
    <property type="entry name" value="Pro_4_hyd_alph_FE2OG_OXY"/>
</dbReference>
<dbReference type="AlphaFoldDB" id="A0A0K9PT45"/>
<proteinExistence type="predicted"/>
<evidence type="ECO:0000313" key="11">
    <source>
        <dbReference type="EMBL" id="KMZ71427.1"/>
    </source>
</evidence>
<dbReference type="PROSITE" id="PS51471">
    <property type="entry name" value="FE2OG_OXY"/>
    <property type="match status" value="1"/>
</dbReference>
<evidence type="ECO:0000256" key="6">
    <source>
        <dbReference type="ARBA" id="ARBA00023002"/>
    </source>
</evidence>
<keyword evidence="3" id="KW-0479">Metal-binding</keyword>
<dbReference type="InterPro" id="IPR005123">
    <property type="entry name" value="Oxoglu/Fe-dep_dioxygenase_dom"/>
</dbReference>
<evidence type="ECO:0000256" key="9">
    <source>
        <dbReference type="SAM" id="MobiDB-lite"/>
    </source>
</evidence>
<name>A0A0K9PT45_ZOSMR</name>
<sequence>MISNSSSELKKGKRVRKKGGDDGSGGWPHISYKPDLTVTPLKSNLLFTVPNFLTTFESKRFVEAAESLGFAHQGSLGPTRGEAFRDNDRISVNHPVLAEAIWESGLKNIFSDVHVQKRKAVGLNPNIRFYRYHVGQRFGRHIDESAELGDNRCTLYTLLIYLTGGGTNDNTSLVGGETVFYDNRGRVVAEVAPIQGMALLHLHGHRCMLHEARAVRKNVKYILRSDVIFS</sequence>
<dbReference type="Proteomes" id="UP000036987">
    <property type="component" value="Unassembled WGS sequence"/>
</dbReference>
<keyword evidence="4" id="KW-0223">Dioxygenase</keyword>
<dbReference type="STRING" id="29655.A0A0K9PT45"/>
<accession>A0A0K9PT45</accession>
<dbReference type="SMART" id="SM00702">
    <property type="entry name" value="P4Hc"/>
    <property type="match status" value="1"/>
</dbReference>
<keyword evidence="5" id="KW-0812">Transmembrane</keyword>
<dbReference type="GO" id="GO:0005783">
    <property type="term" value="C:endoplasmic reticulum"/>
    <property type="evidence" value="ECO:0000318"/>
    <property type="project" value="GO_Central"/>
</dbReference>
<dbReference type="Gene3D" id="2.60.120.620">
    <property type="entry name" value="q2cbj1_9rhob like domain"/>
    <property type="match status" value="1"/>
</dbReference>
<protein>
    <submittedName>
        <fullName evidence="11">Putative Oxidoreductase</fullName>
    </submittedName>
</protein>
<dbReference type="Pfam" id="PF13640">
    <property type="entry name" value="2OG-FeII_Oxy_3"/>
    <property type="match status" value="1"/>
</dbReference>
<evidence type="ECO:0000259" key="10">
    <source>
        <dbReference type="PROSITE" id="PS51471"/>
    </source>
</evidence>
<comment type="subcellular location">
    <subcellularLocation>
        <location evidence="2">Endoplasmic reticulum membrane</location>
        <topology evidence="2">Single-pass type II membrane protein</topology>
    </subcellularLocation>
</comment>
<keyword evidence="5" id="KW-0735">Signal-anchor</keyword>
<dbReference type="PANTHER" id="PTHR10869">
    <property type="entry name" value="PROLYL 4-HYDROXYLASE ALPHA SUBUNIT"/>
    <property type="match status" value="1"/>
</dbReference>
<dbReference type="OrthoDB" id="69177at2759"/>
<dbReference type="PANTHER" id="PTHR10869:SF236">
    <property type="entry name" value="PROLYL 4-HYDROXYLASE ALPHA SUBUNIT DOMAIN-CONTAINING PROTEIN"/>
    <property type="match status" value="1"/>
</dbReference>
<comment type="caution">
    <text evidence="11">The sequence shown here is derived from an EMBL/GenBank/DDBJ whole genome shotgun (WGS) entry which is preliminary data.</text>
</comment>
<reference evidence="12" key="1">
    <citation type="journal article" date="2016" name="Nature">
        <title>The genome of the seagrass Zostera marina reveals angiosperm adaptation to the sea.</title>
        <authorList>
            <person name="Olsen J.L."/>
            <person name="Rouze P."/>
            <person name="Verhelst B."/>
            <person name="Lin Y.-C."/>
            <person name="Bayer T."/>
            <person name="Collen J."/>
            <person name="Dattolo E."/>
            <person name="De Paoli E."/>
            <person name="Dittami S."/>
            <person name="Maumus F."/>
            <person name="Michel G."/>
            <person name="Kersting A."/>
            <person name="Lauritano C."/>
            <person name="Lohaus R."/>
            <person name="Toepel M."/>
            <person name="Tonon T."/>
            <person name="Vanneste K."/>
            <person name="Amirebrahimi M."/>
            <person name="Brakel J."/>
            <person name="Bostroem C."/>
            <person name="Chovatia M."/>
            <person name="Grimwood J."/>
            <person name="Jenkins J.W."/>
            <person name="Jueterbock A."/>
            <person name="Mraz A."/>
            <person name="Stam W.T."/>
            <person name="Tice H."/>
            <person name="Bornberg-Bauer E."/>
            <person name="Green P.J."/>
            <person name="Pearson G.A."/>
            <person name="Procaccini G."/>
            <person name="Duarte C.M."/>
            <person name="Schmutz J."/>
            <person name="Reusch T.B.H."/>
            <person name="Van de Peer Y."/>
        </authorList>
    </citation>
    <scope>NUCLEOTIDE SEQUENCE [LARGE SCALE GENOMIC DNA]</scope>
    <source>
        <strain evidence="12">cv. Finnish</strain>
    </source>
</reference>
<keyword evidence="7" id="KW-0408">Iron</keyword>
<dbReference type="InterPro" id="IPR045054">
    <property type="entry name" value="P4HA-like"/>
</dbReference>
<dbReference type="GO" id="GO:0005506">
    <property type="term" value="F:iron ion binding"/>
    <property type="evidence" value="ECO:0007669"/>
    <property type="project" value="InterPro"/>
</dbReference>
<keyword evidence="12" id="KW-1185">Reference proteome</keyword>
<evidence type="ECO:0000256" key="5">
    <source>
        <dbReference type="ARBA" id="ARBA00022968"/>
    </source>
</evidence>
<dbReference type="EMBL" id="LFYR01000674">
    <property type="protein sequence ID" value="KMZ71427.1"/>
    <property type="molecule type" value="Genomic_DNA"/>
</dbReference>
<dbReference type="InterPro" id="IPR006620">
    <property type="entry name" value="Pro_4_hyd_alph"/>
</dbReference>